<proteinExistence type="predicted"/>
<reference evidence="4 5" key="1">
    <citation type="submission" date="2019-03" db="EMBL/GenBank/DDBJ databases">
        <title>First draft genome of Liparis tanakae, snailfish: a comprehensive survey of snailfish specific genes.</title>
        <authorList>
            <person name="Kim W."/>
            <person name="Song I."/>
            <person name="Jeong J.-H."/>
            <person name="Kim D."/>
            <person name="Kim S."/>
            <person name="Ryu S."/>
            <person name="Song J.Y."/>
            <person name="Lee S.K."/>
        </authorList>
    </citation>
    <scope>NUCLEOTIDE SEQUENCE [LARGE SCALE GENOMIC DNA]</scope>
    <source>
        <tissue evidence="4">Muscle</tissue>
    </source>
</reference>
<dbReference type="Gene3D" id="3.30.2410.10">
    <property type="entry name" value="Hect, E3 ligase catalytic domain"/>
    <property type="match status" value="1"/>
</dbReference>
<keyword evidence="5" id="KW-1185">Reference proteome</keyword>
<dbReference type="SUPFAM" id="SSF56204">
    <property type="entry name" value="Hect, E3 ligase catalytic domain"/>
    <property type="match status" value="1"/>
</dbReference>
<evidence type="ECO:0000256" key="2">
    <source>
        <dbReference type="ARBA" id="ARBA00022786"/>
    </source>
</evidence>
<dbReference type="InterPro" id="IPR035983">
    <property type="entry name" value="Hect_E3_ubiquitin_ligase"/>
</dbReference>
<sequence length="136" mass="14953">MKDIITVFTEISPAPLGASNAYESASRSEGSSAITTNNYVPPQGHVAAPEMVELDPIEERGFTASTSILGKLLQFWIGWNVLPRHKLDINVVESNFPTSSSCFHQLKLPGHYKEYCNFERDLLAAIHSNDTGFGLV</sequence>
<dbReference type="InterPro" id="IPR000569">
    <property type="entry name" value="HECT_dom"/>
</dbReference>
<keyword evidence="2" id="KW-0833">Ubl conjugation pathway</keyword>
<gene>
    <name evidence="4" type="ORF">EYF80_022190</name>
</gene>
<dbReference type="EMBL" id="SRLO01000201">
    <property type="protein sequence ID" value="TNN67621.1"/>
    <property type="molecule type" value="Genomic_DNA"/>
</dbReference>
<evidence type="ECO:0000313" key="4">
    <source>
        <dbReference type="EMBL" id="TNN67621.1"/>
    </source>
</evidence>
<evidence type="ECO:0000256" key="1">
    <source>
        <dbReference type="ARBA" id="ARBA00022679"/>
    </source>
</evidence>
<dbReference type="Pfam" id="PF00632">
    <property type="entry name" value="HECT"/>
    <property type="match status" value="1"/>
</dbReference>
<evidence type="ECO:0000259" key="3">
    <source>
        <dbReference type="Pfam" id="PF00632"/>
    </source>
</evidence>
<dbReference type="GO" id="GO:0004842">
    <property type="term" value="F:ubiquitin-protein transferase activity"/>
    <property type="evidence" value="ECO:0007669"/>
    <property type="project" value="InterPro"/>
</dbReference>
<evidence type="ECO:0000313" key="5">
    <source>
        <dbReference type="Proteomes" id="UP000314294"/>
    </source>
</evidence>
<protein>
    <recommendedName>
        <fullName evidence="3">HECT domain-containing protein</fullName>
    </recommendedName>
</protein>
<feature type="domain" description="HECT" evidence="3">
    <location>
        <begin position="71"/>
        <end position="135"/>
    </location>
</feature>
<dbReference type="AlphaFoldDB" id="A0A4Z2HPX0"/>
<dbReference type="OrthoDB" id="8940977at2759"/>
<keyword evidence="1" id="KW-0808">Transferase</keyword>
<name>A0A4Z2HPX0_9TELE</name>
<dbReference type="Proteomes" id="UP000314294">
    <property type="component" value="Unassembled WGS sequence"/>
</dbReference>
<accession>A0A4Z2HPX0</accession>
<organism evidence="4 5">
    <name type="scientific">Liparis tanakae</name>
    <name type="common">Tanaka's snailfish</name>
    <dbReference type="NCBI Taxonomy" id="230148"/>
    <lineage>
        <taxon>Eukaryota</taxon>
        <taxon>Metazoa</taxon>
        <taxon>Chordata</taxon>
        <taxon>Craniata</taxon>
        <taxon>Vertebrata</taxon>
        <taxon>Euteleostomi</taxon>
        <taxon>Actinopterygii</taxon>
        <taxon>Neopterygii</taxon>
        <taxon>Teleostei</taxon>
        <taxon>Neoteleostei</taxon>
        <taxon>Acanthomorphata</taxon>
        <taxon>Eupercaria</taxon>
        <taxon>Perciformes</taxon>
        <taxon>Cottioidei</taxon>
        <taxon>Cottales</taxon>
        <taxon>Liparidae</taxon>
        <taxon>Liparis</taxon>
    </lineage>
</organism>
<comment type="caution">
    <text evidence="4">The sequence shown here is derived from an EMBL/GenBank/DDBJ whole genome shotgun (WGS) entry which is preliminary data.</text>
</comment>